<comment type="caution">
    <text evidence="6">The sequence shown here is derived from an EMBL/GenBank/DDBJ whole genome shotgun (WGS) entry which is preliminary data.</text>
</comment>
<dbReference type="Gene3D" id="3.40.1090.10">
    <property type="entry name" value="Cytosolic phospholipase A2 catalytic domain"/>
    <property type="match status" value="1"/>
</dbReference>
<evidence type="ECO:0000256" key="1">
    <source>
        <dbReference type="ARBA" id="ARBA00022801"/>
    </source>
</evidence>
<dbReference type="EMBL" id="WNYA01000009">
    <property type="protein sequence ID" value="KAG8556229.1"/>
    <property type="molecule type" value="Genomic_DNA"/>
</dbReference>
<dbReference type="InterPro" id="IPR016035">
    <property type="entry name" value="Acyl_Trfase/lysoPLipase"/>
</dbReference>
<dbReference type="Pfam" id="PF01735">
    <property type="entry name" value="PLA2_B"/>
    <property type="match status" value="2"/>
</dbReference>
<dbReference type="InterPro" id="IPR002642">
    <property type="entry name" value="LysoPLipase_cat_dom"/>
</dbReference>
<proteinExistence type="predicted"/>
<dbReference type="GO" id="GO:0047498">
    <property type="term" value="F:calcium-dependent phospholipase A2 activity"/>
    <property type="evidence" value="ECO:0007669"/>
    <property type="project" value="TreeGrafter"/>
</dbReference>
<dbReference type="SUPFAM" id="SSF52151">
    <property type="entry name" value="FabD/lysophospholipase-like"/>
    <property type="match status" value="1"/>
</dbReference>
<feature type="region of interest" description="Disordered" evidence="4">
    <location>
        <begin position="115"/>
        <end position="148"/>
    </location>
</feature>
<sequence length="385" mass="44209">MNSKLSNMQDKISDGQCPMPLFTCLHVKPDVSELMFADWVEFTPYEIGMAKYGTFMSPELFGSKFYMGTVIKKYDEYPLHFLMGVWGSAFSILFNRVLGVSNQSKGATMEEELENLKPKHIVDNDDSDDEQQEPKGSENTEAEEEYQRNSQASWVQRMLMALVSDTALFNTREGRAGKVHNFMLGLNLNSSYPLSPLAHFTTQESVDDDETDLAVAARPSDSSPPFKELLLAEKWARMNKLPFPKIDPHVFDREGLKECYIFRPRNPSVEKDCPTVIHFVLANIEFRKFKAPGVARETAEEKDFADFDIFDDPESPFSTFNFQYPNEAFKRLHDLMEFNTLNNINVIKDAIKESIDYRRQHPSRCSVSLSNVEARKYFNKAKQQS</sequence>
<feature type="domain" description="PLA2c" evidence="5">
    <location>
        <begin position="1"/>
        <end position="379"/>
    </location>
</feature>
<accession>A0AAV7A8J0</accession>
<dbReference type="AlphaFoldDB" id="A0AAV7A8J0"/>
<name>A0AAV7A8J0_ENGPU</name>
<dbReference type="GO" id="GO:0005783">
    <property type="term" value="C:endoplasmic reticulum"/>
    <property type="evidence" value="ECO:0007669"/>
    <property type="project" value="TreeGrafter"/>
</dbReference>
<keyword evidence="2 3" id="KW-0443">Lipid metabolism</keyword>
<dbReference type="PANTHER" id="PTHR10728:SF13">
    <property type="entry name" value="CYTOSOLIC PHOSPHOLIPASE A2"/>
    <property type="match status" value="1"/>
</dbReference>
<dbReference type="GO" id="GO:0005794">
    <property type="term" value="C:Golgi apparatus"/>
    <property type="evidence" value="ECO:0007669"/>
    <property type="project" value="TreeGrafter"/>
</dbReference>
<dbReference type="GO" id="GO:0005544">
    <property type="term" value="F:calcium-dependent phospholipid binding"/>
    <property type="evidence" value="ECO:0007669"/>
    <property type="project" value="TreeGrafter"/>
</dbReference>
<evidence type="ECO:0000256" key="3">
    <source>
        <dbReference type="PROSITE-ProRule" id="PRU00555"/>
    </source>
</evidence>
<dbReference type="PROSITE" id="PS51210">
    <property type="entry name" value="PLA2C"/>
    <property type="match status" value="1"/>
</dbReference>
<dbReference type="Proteomes" id="UP000824782">
    <property type="component" value="Unassembled WGS sequence"/>
</dbReference>
<dbReference type="GO" id="GO:0005634">
    <property type="term" value="C:nucleus"/>
    <property type="evidence" value="ECO:0007669"/>
    <property type="project" value="TreeGrafter"/>
</dbReference>
<evidence type="ECO:0000313" key="6">
    <source>
        <dbReference type="EMBL" id="KAG8556229.1"/>
    </source>
</evidence>
<evidence type="ECO:0000256" key="2">
    <source>
        <dbReference type="ARBA" id="ARBA00023098"/>
    </source>
</evidence>
<dbReference type="SMART" id="SM00022">
    <property type="entry name" value="PLAc"/>
    <property type="match status" value="1"/>
</dbReference>
<keyword evidence="7" id="KW-1185">Reference proteome</keyword>
<dbReference type="GO" id="GO:0046475">
    <property type="term" value="P:glycerophospholipid catabolic process"/>
    <property type="evidence" value="ECO:0007669"/>
    <property type="project" value="TreeGrafter"/>
</dbReference>
<dbReference type="GO" id="GO:0005829">
    <property type="term" value="C:cytosol"/>
    <property type="evidence" value="ECO:0007669"/>
    <property type="project" value="TreeGrafter"/>
</dbReference>
<protein>
    <recommendedName>
        <fullName evidence="5">PLA2c domain-containing protein</fullName>
    </recommendedName>
</protein>
<organism evidence="6 7">
    <name type="scientific">Engystomops pustulosus</name>
    <name type="common">Tungara frog</name>
    <name type="synonym">Physalaemus pustulosus</name>
    <dbReference type="NCBI Taxonomy" id="76066"/>
    <lineage>
        <taxon>Eukaryota</taxon>
        <taxon>Metazoa</taxon>
        <taxon>Chordata</taxon>
        <taxon>Craniata</taxon>
        <taxon>Vertebrata</taxon>
        <taxon>Euteleostomi</taxon>
        <taxon>Amphibia</taxon>
        <taxon>Batrachia</taxon>
        <taxon>Anura</taxon>
        <taxon>Neobatrachia</taxon>
        <taxon>Hyloidea</taxon>
        <taxon>Leptodactylidae</taxon>
        <taxon>Leiuperinae</taxon>
        <taxon>Engystomops</taxon>
    </lineage>
</organism>
<dbReference type="GO" id="GO:0005509">
    <property type="term" value="F:calcium ion binding"/>
    <property type="evidence" value="ECO:0007669"/>
    <property type="project" value="TreeGrafter"/>
</dbReference>
<evidence type="ECO:0000259" key="5">
    <source>
        <dbReference type="PROSITE" id="PS51210"/>
    </source>
</evidence>
<dbReference type="PANTHER" id="PTHR10728">
    <property type="entry name" value="CYTOSOLIC PHOSPHOLIPASE A2"/>
    <property type="match status" value="1"/>
</dbReference>
<evidence type="ECO:0000256" key="4">
    <source>
        <dbReference type="SAM" id="MobiDB-lite"/>
    </source>
</evidence>
<gene>
    <name evidence="6" type="ORF">GDO81_017976</name>
</gene>
<evidence type="ECO:0000313" key="7">
    <source>
        <dbReference type="Proteomes" id="UP000824782"/>
    </source>
</evidence>
<keyword evidence="3" id="KW-0442">Lipid degradation</keyword>
<keyword evidence="1 3" id="KW-0378">Hydrolase</keyword>
<reference evidence="6" key="1">
    <citation type="thesis" date="2020" institute="ProQuest LLC" country="789 East Eisenhower Parkway, Ann Arbor, MI, USA">
        <title>Comparative Genomics and Chromosome Evolution.</title>
        <authorList>
            <person name="Mudd A.B."/>
        </authorList>
    </citation>
    <scope>NUCLEOTIDE SEQUENCE</scope>
    <source>
        <strain evidence="6">237g6f4</strain>
        <tissue evidence="6">Blood</tissue>
    </source>
</reference>